<feature type="chain" id="PRO_5004567643" evidence="1">
    <location>
        <begin position="18"/>
        <end position="406"/>
    </location>
</feature>
<keyword evidence="1" id="KW-0732">Signal</keyword>
<gene>
    <name evidence="2" type="ORF">NAPIS_ORF02240</name>
</gene>
<accession>T0M9V6</accession>
<evidence type="ECO:0000313" key="2">
    <source>
        <dbReference type="EMBL" id="EQB60181.1"/>
    </source>
</evidence>
<name>T0M9V6_9MICR</name>
<dbReference type="EMBL" id="KE647317">
    <property type="protein sequence ID" value="EQB60181.1"/>
    <property type="molecule type" value="Genomic_DNA"/>
</dbReference>
<feature type="signal peptide" evidence="1">
    <location>
        <begin position="1"/>
        <end position="17"/>
    </location>
</feature>
<dbReference type="HOGENOM" id="CLU_678919_0_0_1"/>
<reference evidence="2 3" key="1">
    <citation type="journal article" date="2013" name="BMC Genomics">
        <title>Genome sequencing and comparative genomics of honey bee microsporidia, Nosema apis reveal novel insights into host-parasite interactions.</title>
        <authorList>
            <person name="Chen Yp."/>
            <person name="Pettis J.S."/>
            <person name="Zhao Y."/>
            <person name="Liu X."/>
            <person name="Tallon L.J."/>
            <person name="Sadzewicz L.D."/>
            <person name="Li R."/>
            <person name="Zheng H."/>
            <person name="Huang S."/>
            <person name="Zhang X."/>
            <person name="Hamilton M.C."/>
            <person name="Pernal S.F."/>
            <person name="Melathopoulos A.P."/>
            <person name="Yan X."/>
            <person name="Evans J.D."/>
        </authorList>
    </citation>
    <scope>NUCLEOTIDE SEQUENCE [LARGE SCALE GENOMIC DNA]</scope>
    <source>
        <strain evidence="2 3">BRL 01</strain>
    </source>
</reference>
<evidence type="ECO:0000313" key="3">
    <source>
        <dbReference type="Proteomes" id="UP000053780"/>
    </source>
</evidence>
<dbReference type="AlphaFoldDB" id="T0M9V6"/>
<keyword evidence="3" id="KW-1185">Reference proteome</keyword>
<dbReference type="VEuPathDB" id="MicrosporidiaDB:NAPIS_ORF02240"/>
<protein>
    <submittedName>
        <fullName evidence="2">Uncharacterized protein</fullName>
    </submittedName>
</protein>
<dbReference type="Proteomes" id="UP000053780">
    <property type="component" value="Unassembled WGS sequence"/>
</dbReference>
<organism evidence="2 3">
    <name type="scientific">Vairimorpha apis BRL 01</name>
    <dbReference type="NCBI Taxonomy" id="1037528"/>
    <lineage>
        <taxon>Eukaryota</taxon>
        <taxon>Fungi</taxon>
        <taxon>Fungi incertae sedis</taxon>
        <taxon>Microsporidia</taxon>
        <taxon>Nosematidae</taxon>
        <taxon>Vairimorpha</taxon>
    </lineage>
</organism>
<sequence>MFFFILLFKTLTVNVYTFEYPSLLNTENTEIERNNNDYVYILKYSPEPYEFDLKSQSSSVIDMSKQNTEPIDEIEKEYDELLHSTLEGNYKNKTIYKPIEISNNFDQFYDVESIEISNNFNQLFDVEPVKNVNYSVQDINYDYDIDTNSINSTFKSISNNTIIQKNNYENIDSYNKLTDANFLNNTVLNNEIYLNNKKINNDNFNINKTFSDDKIRAAITFDNGLEYNKLENLNNDLLSKLQKPEKILAENSTHLSNNVIRNDIIIQKNINDHICPKIFENLSKFNNKKDNLKLINNKDKNDNKNFRRNNNVNKISTISQNLNNNKDKNDNKNLRRNNYVNKISTISQNLNNNKDKNDNKNLRRNNYVNKISTISQNLINNKIENDNINKNYIIKNTLAYVNNNSS</sequence>
<evidence type="ECO:0000256" key="1">
    <source>
        <dbReference type="SAM" id="SignalP"/>
    </source>
</evidence>
<proteinExistence type="predicted"/>
<feature type="non-terminal residue" evidence="2">
    <location>
        <position position="406"/>
    </location>
</feature>